<organism evidence="11 12">
    <name type="scientific">Paraglaciecola algarum</name>
    <dbReference type="NCBI Taxonomy" id="3050085"/>
    <lineage>
        <taxon>Bacteria</taxon>
        <taxon>Pseudomonadati</taxon>
        <taxon>Pseudomonadota</taxon>
        <taxon>Gammaproteobacteria</taxon>
        <taxon>Alteromonadales</taxon>
        <taxon>Alteromonadaceae</taxon>
        <taxon>Paraglaciecola</taxon>
    </lineage>
</organism>
<evidence type="ECO:0000256" key="3">
    <source>
        <dbReference type="ARBA" id="ARBA00022475"/>
    </source>
</evidence>
<dbReference type="EMBL" id="JAKGAS010000002">
    <property type="protein sequence ID" value="MCF2947421.1"/>
    <property type="molecule type" value="Genomic_DNA"/>
</dbReference>
<comment type="similarity">
    <text evidence="2 9">Belongs to the GSP I family.</text>
</comment>
<comment type="function">
    <text evidence="9">Component of the type II secretion system required for the energy-dependent secretion of extracellular factors such as proteases and toxins from the periplasm.</text>
</comment>
<dbReference type="Pfam" id="PF02501">
    <property type="entry name" value="T2SSI"/>
    <property type="match status" value="1"/>
</dbReference>
<comment type="subcellular location">
    <subcellularLocation>
        <location evidence="1 9">Cell inner membrane</location>
        <topology evidence="1 9">Single-pass membrane protein</topology>
    </subcellularLocation>
</comment>
<accession>A0ABS9D3F9</accession>
<evidence type="ECO:0000313" key="12">
    <source>
        <dbReference type="Proteomes" id="UP001521137"/>
    </source>
</evidence>
<name>A0ABS9D3F9_9ALTE</name>
<keyword evidence="3" id="KW-1003">Cell membrane</keyword>
<comment type="subunit">
    <text evidence="9">Type II secretion is composed of four main components: the outer membrane complex, the inner membrane complex, the cytoplasmic secretion ATPase and the periplasm-spanning pseudopilus.</text>
</comment>
<dbReference type="InterPro" id="IPR010052">
    <property type="entry name" value="T2SS_protein-GspI"/>
</dbReference>
<feature type="transmembrane region" description="Helical" evidence="9">
    <location>
        <begin position="15"/>
        <end position="37"/>
    </location>
</feature>
<dbReference type="RefSeq" id="WP_235310945.1">
    <property type="nucleotide sequence ID" value="NZ_JAKGAS010000002.1"/>
</dbReference>
<comment type="caution">
    <text evidence="11">The sequence shown here is derived from an EMBL/GenBank/DDBJ whole genome shotgun (WGS) entry which is preliminary data.</text>
</comment>
<reference evidence="11 12" key="1">
    <citation type="submission" date="2022-01" db="EMBL/GenBank/DDBJ databases">
        <title>Paraglaciecola sp. G1-23.</title>
        <authorList>
            <person name="Jin M.S."/>
            <person name="Han D.M."/>
            <person name="Kim H.M."/>
            <person name="Jeon C.O."/>
        </authorList>
    </citation>
    <scope>NUCLEOTIDE SEQUENCE [LARGE SCALE GENOMIC DNA]</scope>
    <source>
        <strain evidence="11 12">G1-23</strain>
    </source>
</reference>
<gene>
    <name evidence="11" type="primary">gspI</name>
    <name evidence="11" type="ORF">L0668_04825</name>
</gene>
<dbReference type="SUPFAM" id="SSF54523">
    <property type="entry name" value="Pili subunits"/>
    <property type="match status" value="1"/>
</dbReference>
<dbReference type="PANTHER" id="PTHR38779:SF2">
    <property type="entry name" value="TYPE II SECRETION SYSTEM PROTEIN I-RELATED"/>
    <property type="match status" value="1"/>
</dbReference>
<sequence>MSFNSQNYSSLRTKLGLTLIEVMVALVIFALVASAIVKAAGDNLGGVGQIENITFATWVANNRLTHLHLDKTWPVENNQSGSEDMAGRTWYWQQKVEKTNDKDMVLVEVTVGTDKALINSVTTITGFISKN</sequence>
<evidence type="ECO:0000259" key="10">
    <source>
        <dbReference type="Pfam" id="PF02501"/>
    </source>
</evidence>
<dbReference type="Proteomes" id="UP001521137">
    <property type="component" value="Unassembled WGS sequence"/>
</dbReference>
<evidence type="ECO:0000256" key="6">
    <source>
        <dbReference type="ARBA" id="ARBA00022692"/>
    </source>
</evidence>
<feature type="domain" description="Type II secretion system protein GspI C-terminal" evidence="10">
    <location>
        <begin position="51"/>
        <end position="128"/>
    </location>
</feature>
<comment type="PTM">
    <text evidence="9">Cleaved by prepilin peptidase.</text>
</comment>
<keyword evidence="5 9" id="KW-0997">Cell inner membrane</keyword>
<evidence type="ECO:0000256" key="7">
    <source>
        <dbReference type="ARBA" id="ARBA00022989"/>
    </source>
</evidence>
<dbReference type="InterPro" id="IPR012902">
    <property type="entry name" value="N_methyl_site"/>
</dbReference>
<proteinExistence type="inferred from homology"/>
<dbReference type="NCBIfam" id="TIGR01707">
    <property type="entry name" value="gspI"/>
    <property type="match status" value="1"/>
</dbReference>
<keyword evidence="4 9" id="KW-0488">Methylation</keyword>
<keyword evidence="12" id="KW-1185">Reference proteome</keyword>
<dbReference type="InterPro" id="IPR003413">
    <property type="entry name" value="T2SS_GspI_C"/>
</dbReference>
<evidence type="ECO:0000256" key="8">
    <source>
        <dbReference type="ARBA" id="ARBA00023136"/>
    </source>
</evidence>
<dbReference type="PANTHER" id="PTHR38779">
    <property type="entry name" value="TYPE II SECRETION SYSTEM PROTEIN I-RELATED"/>
    <property type="match status" value="1"/>
</dbReference>
<keyword evidence="7 9" id="KW-1133">Transmembrane helix</keyword>
<dbReference type="NCBIfam" id="TIGR02532">
    <property type="entry name" value="IV_pilin_GFxxxE"/>
    <property type="match status" value="1"/>
</dbReference>
<evidence type="ECO:0000256" key="4">
    <source>
        <dbReference type="ARBA" id="ARBA00022481"/>
    </source>
</evidence>
<evidence type="ECO:0000256" key="5">
    <source>
        <dbReference type="ARBA" id="ARBA00022519"/>
    </source>
</evidence>
<keyword evidence="6 9" id="KW-0812">Transmembrane</keyword>
<protein>
    <recommendedName>
        <fullName evidence="9">Type II secretion system protein I</fullName>
        <shortName evidence="9">T2SS minor pseudopilin I</shortName>
    </recommendedName>
</protein>
<dbReference type="Pfam" id="PF07963">
    <property type="entry name" value="N_methyl"/>
    <property type="match status" value="1"/>
</dbReference>
<dbReference type="InterPro" id="IPR045584">
    <property type="entry name" value="Pilin-like"/>
</dbReference>
<evidence type="ECO:0000256" key="9">
    <source>
        <dbReference type="RuleBase" id="RU368030"/>
    </source>
</evidence>
<dbReference type="Gene3D" id="3.30.1300.30">
    <property type="entry name" value="GSPII I/J protein-like"/>
    <property type="match status" value="1"/>
</dbReference>
<evidence type="ECO:0000256" key="2">
    <source>
        <dbReference type="ARBA" id="ARBA00008358"/>
    </source>
</evidence>
<keyword evidence="8 9" id="KW-0472">Membrane</keyword>
<evidence type="ECO:0000256" key="1">
    <source>
        <dbReference type="ARBA" id="ARBA00004377"/>
    </source>
</evidence>
<evidence type="ECO:0000313" key="11">
    <source>
        <dbReference type="EMBL" id="MCF2947421.1"/>
    </source>
</evidence>